<keyword evidence="1" id="KW-1133">Transmembrane helix</keyword>
<reference evidence="2 3" key="1">
    <citation type="journal article" date="2017" name="Front. Microbiol.">
        <title>Labilibaculum manganireducens gen. nov., sp. nov. and Labilibaculum filiforme sp. nov., Novel Bacteroidetes Isolated from Subsurface Sediments of the Baltic Sea.</title>
        <authorList>
            <person name="Vandieken V."/>
            <person name="Marshall I.P."/>
            <person name="Niemann H."/>
            <person name="Engelen B."/>
            <person name="Cypionka H."/>
        </authorList>
    </citation>
    <scope>NUCLEOTIDE SEQUENCE [LARGE SCALE GENOMIC DNA]</scope>
    <source>
        <strain evidence="2 3">59.10-2M</strain>
    </source>
</reference>
<keyword evidence="1" id="KW-0812">Transmembrane</keyword>
<dbReference type="RefSeq" id="WP_101311369.1">
    <property type="nucleotide sequence ID" value="NZ_MVDE01000041.1"/>
</dbReference>
<dbReference type="AlphaFoldDB" id="A0A2N3HUN8"/>
<comment type="caution">
    <text evidence="2">The sequence shown here is derived from an EMBL/GenBank/DDBJ whole genome shotgun (WGS) entry which is preliminary data.</text>
</comment>
<accession>A0A2N3HUN8</accession>
<dbReference type="EMBL" id="MVDE01000041">
    <property type="protein sequence ID" value="PKQ61785.1"/>
    <property type="molecule type" value="Genomic_DNA"/>
</dbReference>
<evidence type="ECO:0000256" key="1">
    <source>
        <dbReference type="SAM" id="Phobius"/>
    </source>
</evidence>
<feature type="transmembrane region" description="Helical" evidence="1">
    <location>
        <begin position="68"/>
        <end position="92"/>
    </location>
</feature>
<protein>
    <submittedName>
        <fullName evidence="2">Uncharacterized protein</fullName>
    </submittedName>
</protein>
<evidence type="ECO:0000313" key="3">
    <source>
        <dbReference type="Proteomes" id="UP000233618"/>
    </source>
</evidence>
<proteinExistence type="predicted"/>
<sequence length="139" mass="16006">MRGKNFEILIQMNMNFENAEENWNLDELKLIDELLTESLEHDFSVSIPADFADLVTEKVEKQKSVREALLRMLMMTLGYLGIPGIAFGLLFYLKSTKVDVILELIFTYKYPLLFGVLCILLIQAADVLLLSRTKDQLEE</sequence>
<gene>
    <name evidence="2" type="ORF">BZG01_18670</name>
</gene>
<keyword evidence="3" id="KW-1185">Reference proteome</keyword>
<keyword evidence="1" id="KW-0472">Membrane</keyword>
<organism evidence="2 3">
    <name type="scientific">Labilibaculum manganireducens</name>
    <dbReference type="NCBI Taxonomy" id="1940525"/>
    <lineage>
        <taxon>Bacteria</taxon>
        <taxon>Pseudomonadati</taxon>
        <taxon>Bacteroidota</taxon>
        <taxon>Bacteroidia</taxon>
        <taxon>Marinilabiliales</taxon>
        <taxon>Marinifilaceae</taxon>
        <taxon>Labilibaculum</taxon>
    </lineage>
</organism>
<name>A0A2N3HUN8_9BACT</name>
<evidence type="ECO:0000313" key="2">
    <source>
        <dbReference type="EMBL" id="PKQ61785.1"/>
    </source>
</evidence>
<dbReference type="Proteomes" id="UP000233618">
    <property type="component" value="Unassembled WGS sequence"/>
</dbReference>